<keyword evidence="1" id="KW-1133">Transmembrane helix</keyword>
<organism evidence="2 3">
    <name type="scientific">Croceibacterium selenioxidans</name>
    <dbReference type="NCBI Taxonomy" id="2838833"/>
    <lineage>
        <taxon>Bacteria</taxon>
        <taxon>Pseudomonadati</taxon>
        <taxon>Pseudomonadota</taxon>
        <taxon>Alphaproteobacteria</taxon>
        <taxon>Sphingomonadales</taxon>
        <taxon>Erythrobacteraceae</taxon>
        <taxon>Croceibacterium</taxon>
    </lineage>
</organism>
<evidence type="ECO:0000313" key="2">
    <source>
        <dbReference type="EMBL" id="MBT2132805.1"/>
    </source>
</evidence>
<gene>
    <name evidence="2" type="ORF">KK137_00530</name>
</gene>
<sequence length="51" mass="5438">MLAKNIVKLEDVKSRAVVTAPDAVPRKSVLAFGVALSVGLLAWVGLFLLIF</sequence>
<keyword evidence="3" id="KW-1185">Reference proteome</keyword>
<protein>
    <submittedName>
        <fullName evidence="2">Uncharacterized protein</fullName>
    </submittedName>
</protein>
<keyword evidence="1" id="KW-0472">Membrane</keyword>
<accession>A0ABS5VZ54</accession>
<keyword evidence="1" id="KW-0812">Transmembrane</keyword>
<dbReference type="RefSeq" id="WP_214533919.1">
    <property type="nucleotide sequence ID" value="NZ_JAHFVK010000001.1"/>
</dbReference>
<proteinExistence type="predicted"/>
<dbReference type="EMBL" id="JAHFVK010000001">
    <property type="protein sequence ID" value="MBT2132805.1"/>
    <property type="molecule type" value="Genomic_DNA"/>
</dbReference>
<comment type="caution">
    <text evidence="2">The sequence shown here is derived from an EMBL/GenBank/DDBJ whole genome shotgun (WGS) entry which is preliminary data.</text>
</comment>
<evidence type="ECO:0000256" key="1">
    <source>
        <dbReference type="SAM" id="Phobius"/>
    </source>
</evidence>
<name>A0ABS5VZ54_9SPHN</name>
<evidence type="ECO:0000313" key="3">
    <source>
        <dbReference type="Proteomes" id="UP000811255"/>
    </source>
</evidence>
<dbReference type="Proteomes" id="UP000811255">
    <property type="component" value="Unassembled WGS sequence"/>
</dbReference>
<reference evidence="2 3" key="1">
    <citation type="submission" date="2021-05" db="EMBL/GenBank/DDBJ databases">
        <title>Croceibacterium sp. LX-88 genome sequence.</title>
        <authorList>
            <person name="Luo X."/>
        </authorList>
    </citation>
    <scope>NUCLEOTIDE SEQUENCE [LARGE SCALE GENOMIC DNA]</scope>
    <source>
        <strain evidence="2 3">LX-88</strain>
    </source>
</reference>
<feature type="transmembrane region" description="Helical" evidence="1">
    <location>
        <begin position="29"/>
        <end position="50"/>
    </location>
</feature>